<dbReference type="Proteomes" id="UP001061862">
    <property type="component" value="Chromosome"/>
</dbReference>
<protein>
    <submittedName>
        <fullName evidence="4">Nucleoside hydrolase</fullName>
    </submittedName>
</protein>
<evidence type="ECO:0000259" key="3">
    <source>
        <dbReference type="Pfam" id="PF01156"/>
    </source>
</evidence>
<gene>
    <name evidence="4" type="ORF">N8A98_18050</name>
</gene>
<dbReference type="RefSeq" id="WP_262167372.1">
    <property type="nucleotide sequence ID" value="NZ_CP104965.1"/>
</dbReference>
<dbReference type="InterPro" id="IPR036452">
    <property type="entry name" value="Ribo_hydro-like"/>
</dbReference>
<dbReference type="InterPro" id="IPR001910">
    <property type="entry name" value="Inosine/uridine_hydrolase_dom"/>
</dbReference>
<proteinExistence type="predicted"/>
<dbReference type="CDD" id="cd02650">
    <property type="entry name" value="nuc_hydro_CaPnhB"/>
    <property type="match status" value="1"/>
</dbReference>
<dbReference type="GO" id="GO:0016787">
    <property type="term" value="F:hydrolase activity"/>
    <property type="evidence" value="ECO:0007669"/>
    <property type="project" value="UniProtKB-KW"/>
</dbReference>
<name>A0ABY6CA62_9HYPH</name>
<organism evidence="4 5">
    <name type="scientific">Devosia neptuniae</name>
    <dbReference type="NCBI Taxonomy" id="191302"/>
    <lineage>
        <taxon>Bacteria</taxon>
        <taxon>Pseudomonadati</taxon>
        <taxon>Pseudomonadota</taxon>
        <taxon>Alphaproteobacteria</taxon>
        <taxon>Hyphomicrobiales</taxon>
        <taxon>Devosiaceae</taxon>
        <taxon>Devosia</taxon>
    </lineage>
</organism>
<accession>A0ABY6CA62</accession>
<dbReference type="SUPFAM" id="SSF53590">
    <property type="entry name" value="Nucleoside hydrolase"/>
    <property type="match status" value="1"/>
</dbReference>
<dbReference type="EMBL" id="CP104965">
    <property type="protein sequence ID" value="UXN69121.1"/>
    <property type="molecule type" value="Genomic_DNA"/>
</dbReference>
<evidence type="ECO:0000313" key="4">
    <source>
        <dbReference type="EMBL" id="UXN69121.1"/>
    </source>
</evidence>
<evidence type="ECO:0000313" key="5">
    <source>
        <dbReference type="Proteomes" id="UP001061862"/>
    </source>
</evidence>
<reference evidence="4 5" key="1">
    <citation type="submission" date="2022-09" db="EMBL/GenBank/DDBJ databases">
        <title>Interaction between co-microsymbionts with complementary sets of symbiotic genes in legume-rhizobium systems.</title>
        <authorList>
            <person name="Safronova V."/>
            <person name="Sazanova A."/>
            <person name="Afonin A."/>
            <person name="Chirak E."/>
        </authorList>
    </citation>
    <scope>NUCLEOTIDE SEQUENCE [LARGE SCALE GENOMIC DNA]</scope>
    <source>
        <strain evidence="4 5">A18/4-1</strain>
    </source>
</reference>
<keyword evidence="1 4" id="KW-0378">Hydrolase</keyword>
<dbReference type="PANTHER" id="PTHR12304:SF4">
    <property type="entry name" value="URIDINE NUCLEOSIDASE"/>
    <property type="match status" value="1"/>
</dbReference>
<keyword evidence="2" id="KW-0326">Glycosidase</keyword>
<dbReference type="PANTHER" id="PTHR12304">
    <property type="entry name" value="INOSINE-URIDINE PREFERRING NUCLEOSIDE HYDROLASE"/>
    <property type="match status" value="1"/>
</dbReference>
<dbReference type="Pfam" id="PF01156">
    <property type="entry name" value="IU_nuc_hydro"/>
    <property type="match status" value="1"/>
</dbReference>
<evidence type="ECO:0000256" key="1">
    <source>
        <dbReference type="ARBA" id="ARBA00022801"/>
    </source>
</evidence>
<keyword evidence="5" id="KW-1185">Reference proteome</keyword>
<dbReference type="Gene3D" id="3.90.245.10">
    <property type="entry name" value="Ribonucleoside hydrolase-like"/>
    <property type="match status" value="1"/>
</dbReference>
<feature type="domain" description="Inosine/uridine-preferring nucleoside hydrolase" evidence="3">
    <location>
        <begin position="7"/>
        <end position="307"/>
    </location>
</feature>
<sequence>MPKQCRIILDVDTGIDDAMAILYAVNRPGITLEALTTTYGNIDVAAATRNSLQILEAAGCPEIPVASGASRALTRPFTKLGSRIHGANGIGNIELPAPKAKALDIWAPDFIIELVRASPGELTLVPVGPMTNVAHALMKAPDIAEKLAGIVLMGGTIWHPGVPGIPSPVADANFFNDPEAARIVLKSGAKITMVGMDVTMKTRLTAPMMDDIAKRGGPAAGIVMQAARFYLAAYQAQYPDITYCALHDPLAVAVAEDPSVVSLEAMQVDVECVGELTRGQVIPDRRRTGTTVPNAEVAIAVEAEKFEALFVETMVTGA</sequence>
<dbReference type="InterPro" id="IPR023186">
    <property type="entry name" value="IUNH"/>
</dbReference>
<evidence type="ECO:0000256" key="2">
    <source>
        <dbReference type="ARBA" id="ARBA00023295"/>
    </source>
</evidence>